<reference evidence="1 2" key="1">
    <citation type="journal article" date="2006" name="Int. J. Syst. Evol. Microbiol.">
        <title>Costertonia aggregata gen. nov., sp. nov., a mesophilic marine bacterium of the family Flavobacteriaceae, isolated from a mature biofilm.</title>
        <authorList>
            <person name="Kwon K.K."/>
            <person name="Lee Y.K."/>
            <person name="Lee H.K."/>
        </authorList>
    </citation>
    <scope>NUCLEOTIDE SEQUENCE [LARGE SCALE GENOMIC DNA]</scope>
    <source>
        <strain evidence="1 2">KCCM 42265</strain>
    </source>
</reference>
<dbReference type="Proteomes" id="UP000509302">
    <property type="component" value="Chromosome"/>
</dbReference>
<dbReference type="KEGG" id="cagg:HYG79_10270"/>
<protein>
    <submittedName>
        <fullName evidence="1">Uncharacterized protein</fullName>
    </submittedName>
</protein>
<name>A0A7H9AR46_9FLAO</name>
<sequence length="34" mass="4050">MSSTSEVRSMLYLEYRLSYLNSDDTKKLIEKSNF</sequence>
<evidence type="ECO:0000313" key="1">
    <source>
        <dbReference type="EMBL" id="QLG45715.1"/>
    </source>
</evidence>
<organism evidence="1 2">
    <name type="scientific">Costertonia aggregata</name>
    <dbReference type="NCBI Taxonomy" id="343403"/>
    <lineage>
        <taxon>Bacteria</taxon>
        <taxon>Pseudomonadati</taxon>
        <taxon>Bacteroidota</taxon>
        <taxon>Flavobacteriia</taxon>
        <taxon>Flavobacteriales</taxon>
        <taxon>Flavobacteriaceae</taxon>
        <taxon>Costertonia</taxon>
    </lineage>
</organism>
<accession>A0A7H9AR46</accession>
<evidence type="ECO:0000313" key="2">
    <source>
        <dbReference type="Proteomes" id="UP000509302"/>
    </source>
</evidence>
<gene>
    <name evidence="1" type="ORF">HYG79_10270</name>
</gene>
<keyword evidence="2" id="KW-1185">Reference proteome</keyword>
<dbReference type="AlphaFoldDB" id="A0A7H9AR46"/>
<proteinExistence type="predicted"/>
<dbReference type="EMBL" id="CP058595">
    <property type="protein sequence ID" value="QLG45715.1"/>
    <property type="molecule type" value="Genomic_DNA"/>
</dbReference>